<name>A0A6P1CLH0_9NOCA</name>
<feature type="region of interest" description="Disordered" evidence="1">
    <location>
        <begin position="410"/>
        <end position="437"/>
    </location>
</feature>
<dbReference type="Pfam" id="PF13576">
    <property type="entry name" value="Pentapeptide_3"/>
    <property type="match status" value="2"/>
</dbReference>
<gene>
    <name evidence="3" type="ORF">GV791_09330</name>
</gene>
<dbReference type="EMBL" id="JAAGVB010000011">
    <property type="protein sequence ID" value="NEW32762.1"/>
    <property type="molecule type" value="Genomic_DNA"/>
</dbReference>
<evidence type="ECO:0000313" key="4">
    <source>
        <dbReference type="Proteomes" id="UP000471166"/>
    </source>
</evidence>
<evidence type="ECO:0000313" key="3">
    <source>
        <dbReference type="EMBL" id="NEW32762.1"/>
    </source>
</evidence>
<evidence type="ECO:0000256" key="1">
    <source>
        <dbReference type="SAM" id="MobiDB-lite"/>
    </source>
</evidence>
<organism evidence="3 4">
    <name type="scientific">Nocardia cyriacigeorgica</name>
    <dbReference type="NCBI Taxonomy" id="135487"/>
    <lineage>
        <taxon>Bacteria</taxon>
        <taxon>Bacillati</taxon>
        <taxon>Actinomycetota</taxon>
        <taxon>Actinomycetes</taxon>
        <taxon>Mycobacteriales</taxon>
        <taxon>Nocardiaceae</taxon>
        <taxon>Nocardia</taxon>
    </lineage>
</organism>
<dbReference type="RefSeq" id="WP_081505415.1">
    <property type="nucleotide sequence ID" value="NZ_AP026975.1"/>
</dbReference>
<keyword evidence="2" id="KW-0812">Transmembrane</keyword>
<proteinExistence type="predicted"/>
<comment type="caution">
    <text evidence="3">The sequence shown here is derived from an EMBL/GenBank/DDBJ whole genome shotgun (WGS) entry which is preliminary data.</text>
</comment>
<sequence length="437" mass="47426">MSGRLSAYVAQERTRRAALRTRLSRDSRAALGRRAGRIGLFPAVLLALLAGLGVAFVAYGLLRLITPVDASRAAAEIDVTRVALTVVAGVGGVVALVIAYRRQRDLEQSRFVERFGAAAAQLGATDVAVRIAGVYAMAGAADESEGLRRQQCIDVLCGYLRLPYSPELGANHQSKLVVKQHRATADGTLADDQEHHLEYRHNDREVRATIIRVIADRLRQSAEDSWSTSAFDFRTAHLEDADLSGVTFSGPARFDGVTFAGPASFDWSIFSSFAVFSNATFSRNARFSEVAFASSAVFDETTFSGNAVFDKATFAGSARFNGTTFSGDARFSEAGFTEHGWFSEVTFCSDAWFEGATFYSFASFERAAFSGPARFNEATFSSDAWFVNVDFGTETISFVRPKRWGPPAPVFDWDQAASSKPTNVEPQDWPPAPAAAS</sequence>
<reference evidence="3 4" key="1">
    <citation type="submission" date="2020-01" db="EMBL/GenBank/DDBJ databases">
        <title>Genetics and antimicrobial susceptibilities of Nocardia species isolated from the soil; a comparison with species isolated from humans.</title>
        <authorList>
            <person name="Carrasco G."/>
            <person name="Monzon S."/>
            <person name="Sansegundo M."/>
            <person name="Garcia E."/>
            <person name="Garrido N."/>
            <person name="Medina M.J."/>
            <person name="Villalon P."/>
            <person name="Ramirez-Arocha A.C."/>
            <person name="Jimenez P."/>
            <person name="Cuesta I."/>
            <person name="Valdezate S."/>
        </authorList>
    </citation>
    <scope>NUCLEOTIDE SEQUENCE [LARGE SCALE GENOMIC DNA]</scope>
    <source>
        <strain evidence="3 4">CNM20110626</strain>
    </source>
</reference>
<feature type="transmembrane region" description="Helical" evidence="2">
    <location>
        <begin position="38"/>
        <end position="62"/>
    </location>
</feature>
<protein>
    <submittedName>
        <fullName evidence="3">Pentapeptide repeat-containing protein</fullName>
    </submittedName>
</protein>
<keyword evidence="2" id="KW-0472">Membrane</keyword>
<evidence type="ECO:0000256" key="2">
    <source>
        <dbReference type="SAM" id="Phobius"/>
    </source>
</evidence>
<keyword evidence="2" id="KW-1133">Transmembrane helix</keyword>
<dbReference type="Proteomes" id="UP000471166">
    <property type="component" value="Unassembled WGS sequence"/>
</dbReference>
<dbReference type="AlphaFoldDB" id="A0A6P1CLH0"/>
<accession>A0A6P1CLH0</accession>
<dbReference type="InterPro" id="IPR001646">
    <property type="entry name" value="5peptide_repeat"/>
</dbReference>
<dbReference type="Gene3D" id="2.160.20.80">
    <property type="entry name" value="E3 ubiquitin-protein ligase SopA"/>
    <property type="match status" value="1"/>
</dbReference>
<feature type="transmembrane region" description="Helical" evidence="2">
    <location>
        <begin position="82"/>
        <end position="100"/>
    </location>
</feature>
<feature type="compositionally biased region" description="Pro residues" evidence="1">
    <location>
        <begin position="428"/>
        <end position="437"/>
    </location>
</feature>
<feature type="compositionally biased region" description="Polar residues" evidence="1">
    <location>
        <begin position="416"/>
        <end position="425"/>
    </location>
</feature>